<dbReference type="Gene3D" id="1.20.120.330">
    <property type="entry name" value="Nucleotidyltransferases domain 2"/>
    <property type="match status" value="1"/>
</dbReference>
<organism evidence="2 3">
    <name type="scientific">Hydrogenothermus marinus</name>
    <dbReference type="NCBI Taxonomy" id="133270"/>
    <lineage>
        <taxon>Bacteria</taxon>
        <taxon>Pseudomonadati</taxon>
        <taxon>Aquificota</taxon>
        <taxon>Aquificia</taxon>
        <taxon>Aquificales</taxon>
        <taxon>Hydrogenothermaceae</taxon>
        <taxon>Hydrogenothermus</taxon>
    </lineage>
</organism>
<proteinExistence type="predicted"/>
<keyword evidence="3" id="KW-1185">Reference proteome</keyword>
<dbReference type="Pfam" id="PF05168">
    <property type="entry name" value="HEPN"/>
    <property type="match status" value="1"/>
</dbReference>
<protein>
    <submittedName>
        <fullName evidence="2">HEPN domain-containing protein</fullName>
    </submittedName>
</protein>
<dbReference type="InterPro" id="IPR007842">
    <property type="entry name" value="HEPN_dom"/>
</dbReference>
<evidence type="ECO:0000259" key="1">
    <source>
        <dbReference type="Pfam" id="PF05168"/>
    </source>
</evidence>
<dbReference type="RefSeq" id="WP_121923376.1">
    <property type="nucleotide sequence ID" value="NZ_REFO01000013.1"/>
</dbReference>
<dbReference type="AlphaFoldDB" id="A0A3M0B9N8"/>
<reference evidence="2 3" key="1">
    <citation type="submission" date="2018-10" db="EMBL/GenBank/DDBJ databases">
        <title>Genomic Encyclopedia of Archaeal and Bacterial Type Strains, Phase II (KMG-II): from individual species to whole genera.</title>
        <authorList>
            <person name="Goeker M."/>
        </authorList>
    </citation>
    <scope>NUCLEOTIDE SEQUENCE [LARGE SCALE GENOMIC DNA]</scope>
    <source>
        <strain evidence="2 3">VM1</strain>
    </source>
</reference>
<accession>A0A3M0B9N8</accession>
<sequence>MDYKNYYKQAVEIFEDVKNNITYYQPEKSLYLLDEAVNKFLKSLLLFYEIDFDSNSTNEELIELLENNTTIKLPSFKDFLIDLSYSYCEGGCSTYLNFKELPTKFIQPIEDFKEFIIEEIGIYNLE</sequence>
<evidence type="ECO:0000313" key="2">
    <source>
        <dbReference type="EMBL" id="RMA93204.1"/>
    </source>
</evidence>
<dbReference type="Proteomes" id="UP000280842">
    <property type="component" value="Unassembled WGS sequence"/>
</dbReference>
<name>A0A3M0B9N8_9AQUI</name>
<dbReference type="EMBL" id="REFO01000013">
    <property type="protein sequence ID" value="RMA93204.1"/>
    <property type="molecule type" value="Genomic_DNA"/>
</dbReference>
<feature type="domain" description="HEPN" evidence="1">
    <location>
        <begin position="4"/>
        <end position="100"/>
    </location>
</feature>
<gene>
    <name evidence="2" type="ORF">CLV39_1260</name>
</gene>
<evidence type="ECO:0000313" key="3">
    <source>
        <dbReference type="Proteomes" id="UP000280842"/>
    </source>
</evidence>
<comment type="caution">
    <text evidence="2">The sequence shown here is derived from an EMBL/GenBank/DDBJ whole genome shotgun (WGS) entry which is preliminary data.</text>
</comment>